<organism evidence="2 3">
    <name type="scientific">Caenorhabditis elegans</name>
    <dbReference type="NCBI Taxonomy" id="6239"/>
    <lineage>
        <taxon>Eukaryota</taxon>
        <taxon>Metazoa</taxon>
        <taxon>Ecdysozoa</taxon>
        <taxon>Nematoda</taxon>
        <taxon>Chromadorea</taxon>
        <taxon>Rhabditida</taxon>
        <taxon>Rhabditina</taxon>
        <taxon>Rhabditomorpha</taxon>
        <taxon>Rhabditoidea</taxon>
        <taxon>Rhabditidae</taxon>
        <taxon>Peloderinae</taxon>
        <taxon>Caenorhabditis</taxon>
    </lineage>
</organism>
<dbReference type="SUPFAM" id="SSF81321">
    <property type="entry name" value="Family A G protein-coupled receptor-like"/>
    <property type="match status" value="1"/>
</dbReference>
<sequence>MIYISWYHQNFPRIFGVFSYIINPIFIYLALTKSKTQMGNYRFLLVAFAVFDLFYSTNEFLTPLAVTGNSHGFVVFLTEGPFFEHPELGAHAISNRCGFISLSYALLIIHFVYRYIALFHPELHRNFFHPIGVLIYALFLLIHGASWSVICQQCLGGTDEIRELIRDEFMAEYHADTRDVPMLAALYWNASDAIRFRSWLGIVLLTVISFYAMTIYFVLGYKIMRKIRSMQANSSMSKNSIRLQKKLFLTLIIQTCIPIFASFLPTVLSWYAPIFGIDLSWWNTNVATVALSAFPFIDPLAVIYLVPSYRNAILRKRDPTVASSSAIQGANKNASKIDCSSGIN</sequence>
<dbReference type="InParanoid" id="P91507"/>
<dbReference type="FunCoup" id="P91507">
    <property type="interactions" value="11"/>
</dbReference>
<dbReference type="OrthoDB" id="5802491at2759"/>
<keyword evidence="2" id="KW-0675">Receptor</keyword>
<evidence type="ECO:0000313" key="3">
    <source>
        <dbReference type="Proteomes" id="UP000001940"/>
    </source>
</evidence>
<feature type="transmembrane region" description="Helical" evidence="1">
    <location>
        <begin position="247"/>
        <end position="272"/>
    </location>
</feature>
<dbReference type="OMA" id="HAISNRC"/>
<keyword evidence="1" id="KW-0812">Transmembrane</keyword>
<dbReference type="CTD" id="189015"/>
<feature type="transmembrane region" description="Helical" evidence="1">
    <location>
        <begin position="98"/>
        <end position="116"/>
    </location>
</feature>
<accession>P91507</accession>
<dbReference type="SMR" id="P91507"/>
<dbReference type="EMBL" id="BX284605">
    <property type="protein sequence ID" value="CCD70566.1"/>
    <property type="molecule type" value="Genomic_DNA"/>
</dbReference>
<dbReference type="PhylomeDB" id="P91507"/>
<dbReference type="KEGG" id="cel:CELE_T28A11.9"/>
<dbReference type="InterPro" id="IPR019423">
    <property type="entry name" value="7TM_GPCR_serpentine_rcpt_Srj"/>
</dbReference>
<dbReference type="Proteomes" id="UP000001940">
    <property type="component" value="Chromosome V"/>
</dbReference>
<evidence type="ECO:0000313" key="2">
    <source>
        <dbReference type="EMBL" id="CCD70566.1"/>
    </source>
</evidence>
<reference evidence="2 3" key="1">
    <citation type="journal article" date="1998" name="Science">
        <title>Genome sequence of the nematode C. elegans: a platform for investigating biology.</title>
        <authorList>
            <consortium name="The C. elegans sequencing consortium"/>
            <person name="Sulson J.E."/>
            <person name="Waterston R."/>
        </authorList>
    </citation>
    <scope>NUCLEOTIDE SEQUENCE [LARGE SCALE GENOMIC DNA]</scope>
    <source>
        <strain evidence="2 3">Bristol N2</strain>
    </source>
</reference>
<feature type="transmembrane region" description="Helical" evidence="1">
    <location>
        <begin position="43"/>
        <end position="61"/>
    </location>
</feature>
<dbReference type="AlphaFoldDB" id="P91507"/>
<keyword evidence="3" id="KW-1185">Reference proteome</keyword>
<dbReference type="GeneID" id="189015"/>
<name>P91507_CAEEL</name>
<dbReference type="Gene3D" id="1.20.1070.10">
    <property type="entry name" value="Rhodopsin 7-helix transmembrane proteins"/>
    <property type="match status" value="1"/>
</dbReference>
<dbReference type="eggNOG" id="ENOG502SZQJ">
    <property type="taxonomic scope" value="Eukaryota"/>
</dbReference>
<dbReference type="AGR" id="WB:WBGene00005596"/>
<dbReference type="PANTHER" id="PTHR45907">
    <property type="entry name" value="SERPENTINE RECEPTOR, CLASS J"/>
    <property type="match status" value="1"/>
</dbReference>
<dbReference type="WormBase" id="T28A11.9">
    <property type="protein sequence ID" value="CE14297"/>
    <property type="gene ID" value="WBGene00005596"/>
    <property type="gene designation" value="srj-8"/>
</dbReference>
<dbReference type="RefSeq" id="NP_503891.1">
    <property type="nucleotide sequence ID" value="NM_071490.1"/>
</dbReference>
<evidence type="ECO:0000256" key="1">
    <source>
        <dbReference type="SAM" id="Phobius"/>
    </source>
</evidence>
<dbReference type="PIR" id="T28976">
    <property type="entry name" value="T28976"/>
</dbReference>
<dbReference type="PaxDb" id="6239-T28A11.9"/>
<feature type="transmembrane region" description="Helical" evidence="1">
    <location>
        <begin position="199"/>
        <end position="221"/>
    </location>
</feature>
<dbReference type="Pfam" id="PF10319">
    <property type="entry name" value="7TM_GPCR_Srj"/>
    <property type="match status" value="1"/>
</dbReference>
<feature type="transmembrane region" description="Helical" evidence="1">
    <location>
        <begin position="284"/>
        <end position="306"/>
    </location>
</feature>
<dbReference type="PANTHER" id="PTHR45907:SF15">
    <property type="entry name" value="SERPENTINE RECEPTOR, CLASS J"/>
    <property type="match status" value="1"/>
</dbReference>
<gene>
    <name evidence="2 4" type="primary">srj-8</name>
    <name evidence="2" type="ORF">CELE_T28A11.9</name>
    <name evidence="4" type="ORF">T28A11.9</name>
</gene>
<proteinExistence type="predicted"/>
<dbReference type="UCSC" id="T28A11.9">
    <property type="organism name" value="c. elegans"/>
</dbReference>
<keyword evidence="1" id="KW-1133">Transmembrane helix</keyword>
<evidence type="ECO:0000313" key="4">
    <source>
        <dbReference type="WormBase" id="T28A11.9"/>
    </source>
</evidence>
<feature type="transmembrane region" description="Helical" evidence="1">
    <location>
        <begin position="128"/>
        <end position="150"/>
    </location>
</feature>
<protein>
    <submittedName>
        <fullName evidence="2">Serpentine Receptor, class J</fullName>
    </submittedName>
</protein>
<keyword evidence="1" id="KW-0472">Membrane</keyword>
<feature type="transmembrane region" description="Helical" evidence="1">
    <location>
        <begin position="12"/>
        <end position="31"/>
    </location>
</feature>
<dbReference type="HOGENOM" id="CLU_036335_0_0_1"/>